<reference evidence="6" key="1">
    <citation type="submission" date="2025-08" db="UniProtKB">
        <authorList>
            <consortium name="Ensembl"/>
        </authorList>
    </citation>
    <scope>IDENTIFICATION</scope>
</reference>
<dbReference type="Pfam" id="PF01593">
    <property type="entry name" value="Amino_oxidase"/>
    <property type="match status" value="2"/>
</dbReference>
<dbReference type="FunFam" id="3.50.50.60:FF:000450">
    <property type="entry name" value="Amine oxidase"/>
    <property type="match status" value="1"/>
</dbReference>
<evidence type="ECO:0000313" key="7">
    <source>
        <dbReference type="Proteomes" id="UP000265020"/>
    </source>
</evidence>
<accession>A0A3Q2DXJ9</accession>
<feature type="domain" description="Amine oxidase" evidence="5">
    <location>
        <begin position="243"/>
        <end position="476"/>
    </location>
</feature>
<dbReference type="AlphaFoldDB" id="A0A3Q2DXJ9"/>
<evidence type="ECO:0000256" key="2">
    <source>
        <dbReference type="ARBA" id="ARBA00022630"/>
    </source>
</evidence>
<dbReference type="Gene3D" id="3.90.660.10">
    <property type="match status" value="2"/>
</dbReference>
<keyword evidence="3" id="KW-0274">FAD</keyword>
<evidence type="ECO:0000313" key="6">
    <source>
        <dbReference type="Ensembl" id="ENSCVAP00000024631.1"/>
    </source>
</evidence>
<dbReference type="InterPro" id="IPR050281">
    <property type="entry name" value="Flavin_monoamine_oxidase"/>
</dbReference>
<dbReference type="PANTHER" id="PTHR10742">
    <property type="entry name" value="FLAVIN MONOAMINE OXIDASE"/>
    <property type="match status" value="1"/>
</dbReference>
<dbReference type="SUPFAM" id="SSF51905">
    <property type="entry name" value="FAD/NAD(P)-binding domain"/>
    <property type="match status" value="1"/>
</dbReference>
<evidence type="ECO:0000256" key="4">
    <source>
        <dbReference type="SAM" id="SignalP"/>
    </source>
</evidence>
<dbReference type="InterPro" id="IPR002937">
    <property type="entry name" value="Amino_oxidase"/>
</dbReference>
<protein>
    <recommendedName>
        <fullName evidence="5">Amine oxidase domain-containing protein</fullName>
    </recommendedName>
</protein>
<keyword evidence="4" id="KW-0732">Signal</keyword>
<sequence length="545" mass="61384">AGVISLIEYNNKKWHLIVFAFGLLLLLLTLHQSLSKHVDPEEEKLKKCLDDTDYTELLKIARTGLKPINNEYHVVIVGAGVSGLTAAKLLQEAGYKVTILEATERVGGRVLTHRNDEEGWYVDYGAMRIPSSHQILHEFIEKLKIKLNPFNMTDNNTYYLINGTKHRTSEVKNNPSLLGYDLSPEEHGKSANELLKMALQRVKHAVYKNGCGELKRFDRYTVKVSSIKTIFDKAYITSKLNKTLKEGTVIPNAKVNKIEQNAKENKVKVYYQDNQKNNINKTANAVLVTTTAKAALFIDFDPPLSPSKMEALRSIHYGSSTKVILTFKKKFWEEEGIHGGKSITDRPSRFIYYPSHNFTGNNKIGVLLASYTWAEDSTLLLGLSDDDLKEMALKDLELIHGDQVRSLCTGVYVKKWSTDPHSHGAFALMTSNQRTEYATELTKNEGNIYFAGEHTAYPHAWIETSMKSAIRAVKNIERNVFVPPQIPGTAFFSLFSHKYCNKTKSASRLKKNRTVVITQLRYVLIDPAAAVCVSLTQASNAAPFY</sequence>
<dbReference type="Proteomes" id="UP000265020">
    <property type="component" value="Unassembled WGS sequence"/>
</dbReference>
<reference evidence="6" key="2">
    <citation type="submission" date="2025-09" db="UniProtKB">
        <authorList>
            <consortium name="Ensembl"/>
        </authorList>
    </citation>
    <scope>IDENTIFICATION</scope>
</reference>
<dbReference type="GeneTree" id="ENSGT00940000160928"/>
<dbReference type="GO" id="GO:0009063">
    <property type="term" value="P:amino acid catabolic process"/>
    <property type="evidence" value="ECO:0007669"/>
    <property type="project" value="TreeGrafter"/>
</dbReference>
<dbReference type="InterPro" id="IPR036188">
    <property type="entry name" value="FAD/NAD-bd_sf"/>
</dbReference>
<dbReference type="Gene3D" id="1.10.405.10">
    <property type="entry name" value="Guanine Nucleotide Dissociation Inhibitor, domain 1"/>
    <property type="match status" value="1"/>
</dbReference>
<feature type="chain" id="PRO_5018579067" description="Amine oxidase domain-containing protein" evidence="4">
    <location>
        <begin position="36"/>
        <end position="545"/>
    </location>
</feature>
<feature type="domain" description="Amine oxidase" evidence="5">
    <location>
        <begin position="81"/>
        <end position="191"/>
    </location>
</feature>
<keyword evidence="2" id="KW-0285">Flavoprotein</keyword>
<dbReference type="SUPFAM" id="SSF54373">
    <property type="entry name" value="FAD-linked reductases, C-terminal domain"/>
    <property type="match status" value="1"/>
</dbReference>
<evidence type="ECO:0000259" key="5">
    <source>
        <dbReference type="Pfam" id="PF01593"/>
    </source>
</evidence>
<evidence type="ECO:0000256" key="1">
    <source>
        <dbReference type="ARBA" id="ARBA00001974"/>
    </source>
</evidence>
<proteinExistence type="predicted"/>
<keyword evidence="7" id="KW-1185">Reference proteome</keyword>
<dbReference type="GO" id="GO:0001716">
    <property type="term" value="F:L-amino-acid oxidase activity"/>
    <property type="evidence" value="ECO:0007669"/>
    <property type="project" value="TreeGrafter"/>
</dbReference>
<organism evidence="6 7">
    <name type="scientific">Cyprinodon variegatus</name>
    <name type="common">Sheepshead minnow</name>
    <dbReference type="NCBI Taxonomy" id="28743"/>
    <lineage>
        <taxon>Eukaryota</taxon>
        <taxon>Metazoa</taxon>
        <taxon>Chordata</taxon>
        <taxon>Craniata</taxon>
        <taxon>Vertebrata</taxon>
        <taxon>Euteleostomi</taxon>
        <taxon>Actinopterygii</taxon>
        <taxon>Neopterygii</taxon>
        <taxon>Teleostei</taxon>
        <taxon>Neoteleostei</taxon>
        <taxon>Acanthomorphata</taxon>
        <taxon>Ovalentaria</taxon>
        <taxon>Atherinomorphae</taxon>
        <taxon>Cyprinodontiformes</taxon>
        <taxon>Cyprinodontidae</taxon>
        <taxon>Cyprinodon</taxon>
    </lineage>
</organism>
<evidence type="ECO:0000256" key="3">
    <source>
        <dbReference type="ARBA" id="ARBA00022827"/>
    </source>
</evidence>
<dbReference type="Ensembl" id="ENSCVAT00000003677.1">
    <property type="protein sequence ID" value="ENSCVAP00000024631.1"/>
    <property type="gene ID" value="ENSCVAG00000008854.1"/>
</dbReference>
<feature type="signal peptide" evidence="4">
    <location>
        <begin position="1"/>
        <end position="35"/>
    </location>
</feature>
<dbReference type="Gene3D" id="3.50.50.60">
    <property type="entry name" value="FAD/NAD(P)-binding domain"/>
    <property type="match status" value="2"/>
</dbReference>
<dbReference type="PANTHER" id="PTHR10742:SF342">
    <property type="entry name" value="AMINE OXIDASE"/>
    <property type="match status" value="1"/>
</dbReference>
<name>A0A3Q2DXJ9_CYPVA</name>
<dbReference type="STRING" id="28743.ENSCVAP00000024631"/>
<comment type="cofactor">
    <cofactor evidence="1">
        <name>FAD</name>
        <dbReference type="ChEBI" id="CHEBI:57692"/>
    </cofactor>
</comment>